<gene>
    <name evidence="6" type="ORF">Mettu_1944</name>
</gene>
<keyword evidence="1" id="KW-0548">Nucleotidyltransferase</keyword>
<evidence type="ECO:0000256" key="1">
    <source>
        <dbReference type="PIRNR" id="PIRNR038925"/>
    </source>
</evidence>
<evidence type="ECO:0000256" key="3">
    <source>
        <dbReference type="PIRSR" id="PIRSR640198-1"/>
    </source>
</evidence>
<dbReference type="PANTHER" id="PTHR13504">
    <property type="entry name" value="FIDO DOMAIN-CONTAINING PROTEIN DDB_G0283145"/>
    <property type="match status" value="1"/>
</dbReference>
<feature type="binding site" evidence="2">
    <location>
        <position position="188"/>
    </location>
    <ligand>
        <name>ATP</name>
        <dbReference type="ChEBI" id="CHEBI:30616"/>
    </ligand>
</feature>
<dbReference type="InterPro" id="IPR040198">
    <property type="entry name" value="Fido_containing"/>
</dbReference>
<dbReference type="InterPro" id="IPR036597">
    <property type="entry name" value="Fido-like_dom_sf"/>
</dbReference>
<dbReference type="InterPro" id="IPR003812">
    <property type="entry name" value="Fido"/>
</dbReference>
<dbReference type="InterPro" id="IPR025758">
    <property type="entry name" value="Fic/DOC_N"/>
</dbReference>
<evidence type="ECO:0000256" key="2">
    <source>
        <dbReference type="PIRSR" id="PIRSR038925-1"/>
    </source>
</evidence>
<dbReference type="Gene3D" id="1.10.3290.10">
    <property type="entry name" value="Fido-like domain"/>
    <property type="match status" value="1"/>
</dbReference>
<dbReference type="HOGENOM" id="CLU_047250_1_1_6"/>
<dbReference type="Pfam" id="PF21248">
    <property type="entry name" value="SoFic-like_C"/>
    <property type="match status" value="1"/>
</dbReference>
<dbReference type="STRING" id="697282.Mettu_1944"/>
<dbReference type="GO" id="GO:0000287">
    <property type="term" value="F:magnesium ion binding"/>
    <property type="evidence" value="ECO:0007669"/>
    <property type="project" value="UniProtKB-UniRule"/>
</dbReference>
<comment type="function">
    <text evidence="1">Adenylyltransferase that mediates the addition of adenosine 5'-monophosphate (AMP) to specific residues of target proteins.</text>
</comment>
<dbReference type="SUPFAM" id="SSF140931">
    <property type="entry name" value="Fic-like"/>
    <property type="match status" value="1"/>
</dbReference>
<keyword evidence="7" id="KW-1185">Reference proteome</keyword>
<keyword evidence="1 2" id="KW-0067">ATP-binding</keyword>
<dbReference type="Pfam" id="PF02661">
    <property type="entry name" value="Fic"/>
    <property type="match status" value="1"/>
</dbReference>
<evidence type="ECO:0000313" key="6">
    <source>
        <dbReference type="EMBL" id="EGW23106.1"/>
    </source>
</evidence>
<dbReference type="PANTHER" id="PTHR13504:SF35">
    <property type="entry name" value="PROTEIN ADENYLYLTRANSFERASE SOFIC"/>
    <property type="match status" value="1"/>
</dbReference>
<accession>G3IWP7</accession>
<keyword evidence="1 2" id="KW-0547">Nucleotide-binding</keyword>
<feature type="domain" description="Fido" evidence="5">
    <location>
        <begin position="108"/>
        <end position="252"/>
    </location>
</feature>
<feature type="binding site" evidence="2">
    <location>
        <position position="230"/>
    </location>
    <ligand>
        <name>ATP</name>
        <dbReference type="ChEBI" id="CHEBI:30616"/>
    </ligand>
</feature>
<dbReference type="Proteomes" id="UP000004664">
    <property type="component" value="Unassembled WGS sequence"/>
</dbReference>
<dbReference type="PIRSF" id="PIRSF038925">
    <property type="entry name" value="AMP-prot_trans"/>
    <property type="match status" value="1"/>
</dbReference>
<dbReference type="GO" id="GO:0070733">
    <property type="term" value="F:AMPylase activity"/>
    <property type="evidence" value="ECO:0007669"/>
    <property type="project" value="UniProtKB-UniRule"/>
</dbReference>
<dbReference type="PROSITE" id="PS51459">
    <property type="entry name" value="FIDO"/>
    <property type="match status" value="1"/>
</dbReference>
<dbReference type="EC" id="2.7.7.108" evidence="1"/>
<dbReference type="AlphaFoldDB" id="G3IWP7"/>
<evidence type="ECO:0000259" key="5">
    <source>
        <dbReference type="PROSITE" id="PS51459"/>
    </source>
</evidence>
<dbReference type="GO" id="GO:0042803">
    <property type="term" value="F:protein homodimerization activity"/>
    <property type="evidence" value="ECO:0007669"/>
    <property type="project" value="UniProtKB-UniRule"/>
</dbReference>
<comment type="catalytic activity">
    <reaction evidence="1">
        <text>L-tyrosyl-[protein] + ATP = O-(5'-adenylyl)-L-tyrosyl-[protein] + diphosphate</text>
        <dbReference type="Rhea" id="RHEA:54288"/>
        <dbReference type="Rhea" id="RHEA-COMP:10136"/>
        <dbReference type="Rhea" id="RHEA-COMP:13846"/>
        <dbReference type="ChEBI" id="CHEBI:30616"/>
        <dbReference type="ChEBI" id="CHEBI:33019"/>
        <dbReference type="ChEBI" id="CHEBI:46858"/>
        <dbReference type="ChEBI" id="CHEBI:83624"/>
        <dbReference type="EC" id="2.7.7.108"/>
    </reaction>
</comment>
<proteinExistence type="predicted"/>
<comment type="catalytic activity">
    <reaction evidence="1">
        <text>L-threonyl-[protein] + ATP = 3-O-(5'-adenylyl)-L-threonyl-[protein] + diphosphate</text>
        <dbReference type="Rhea" id="RHEA:54292"/>
        <dbReference type="Rhea" id="RHEA-COMP:11060"/>
        <dbReference type="Rhea" id="RHEA-COMP:13847"/>
        <dbReference type="ChEBI" id="CHEBI:30013"/>
        <dbReference type="ChEBI" id="CHEBI:30616"/>
        <dbReference type="ChEBI" id="CHEBI:33019"/>
        <dbReference type="ChEBI" id="CHEBI:138113"/>
        <dbReference type="EC" id="2.7.7.108"/>
    </reaction>
</comment>
<keyword evidence="1" id="KW-0808">Transferase</keyword>
<name>G3IWP7_METTV</name>
<dbReference type="eggNOG" id="COG3177">
    <property type="taxonomic scope" value="Bacteria"/>
</dbReference>
<evidence type="ECO:0000256" key="4">
    <source>
        <dbReference type="PIRSR" id="PIRSR640198-2"/>
    </source>
</evidence>
<dbReference type="InterPro" id="IPR026287">
    <property type="entry name" value="SoFic-like"/>
</dbReference>
<comment type="subunit">
    <text evidence="1">Homodimer.</text>
</comment>
<dbReference type="eggNOG" id="COG0640">
    <property type="taxonomic scope" value="Bacteria"/>
</dbReference>
<reference evidence="6 7" key="1">
    <citation type="submission" date="2011-06" db="EMBL/GenBank/DDBJ databases">
        <title>Genomic sequence of Methylobacter tundripaludum SV96.</title>
        <authorList>
            <consortium name="US DOE Joint Genome Institute"/>
            <person name="Lucas S."/>
            <person name="Han J."/>
            <person name="Lapidus A."/>
            <person name="Cheng J.-F."/>
            <person name="Goodwin L."/>
            <person name="Pitluck S."/>
            <person name="Held B."/>
            <person name="Detter J.C."/>
            <person name="Han C."/>
            <person name="Tapia R."/>
            <person name="Land M."/>
            <person name="Hauser L."/>
            <person name="Kyrpides N."/>
            <person name="Ivanova N."/>
            <person name="Ovchinnikova G."/>
            <person name="Pagani I."/>
            <person name="Klotz M.G."/>
            <person name="Dispirito A.A."/>
            <person name="Murrell J.C."/>
            <person name="Dunfield P."/>
            <person name="Kalyuzhnaya M.G."/>
            <person name="Svenning M."/>
            <person name="Trotsenko Y.A."/>
            <person name="Stein L.Y."/>
            <person name="Woyke T."/>
        </authorList>
    </citation>
    <scope>NUCLEOTIDE SEQUENCE [LARGE SCALE GENOMIC DNA]</scope>
    <source>
        <strain evidence="7">ATCC BAA-1195 / DSM 17260 / SV96</strain>
    </source>
</reference>
<evidence type="ECO:0000313" key="7">
    <source>
        <dbReference type="Proteomes" id="UP000004664"/>
    </source>
</evidence>
<feature type="active site" evidence="3">
    <location>
        <position position="188"/>
    </location>
</feature>
<dbReference type="Pfam" id="PF13784">
    <property type="entry name" value="Fic_N"/>
    <property type="match status" value="1"/>
</dbReference>
<feature type="binding site" evidence="4">
    <location>
        <begin position="230"/>
        <end position="231"/>
    </location>
    <ligand>
        <name>ATP</name>
        <dbReference type="ChEBI" id="CHEBI:30616"/>
    </ligand>
</feature>
<dbReference type="EMBL" id="JH109152">
    <property type="protein sequence ID" value="EGW23106.1"/>
    <property type="molecule type" value="Genomic_DNA"/>
</dbReference>
<feature type="binding site" evidence="4">
    <location>
        <begin position="192"/>
        <end position="199"/>
    </location>
    <ligand>
        <name>ATP</name>
        <dbReference type="ChEBI" id="CHEBI:30616"/>
    </ligand>
</feature>
<feature type="binding site" evidence="2">
    <location>
        <position position="63"/>
    </location>
    <ligand>
        <name>ATP</name>
        <dbReference type="ChEBI" id="CHEBI:30616"/>
    </ligand>
</feature>
<organism evidence="6 7">
    <name type="scientific">Methylobacter tundripaludum (strain ATCC BAA-1195 / DSM 17260 / SV96)</name>
    <dbReference type="NCBI Taxonomy" id="697282"/>
    <lineage>
        <taxon>Bacteria</taxon>
        <taxon>Pseudomonadati</taxon>
        <taxon>Pseudomonadota</taxon>
        <taxon>Gammaproteobacteria</taxon>
        <taxon>Methylococcales</taxon>
        <taxon>Methylococcaceae</taxon>
        <taxon>Methylobacter</taxon>
    </lineage>
</organism>
<sequence length="358" mass="40986">MKKVVELEIPSHDSLEVKAVWQSLTEAHRYLAELKGLCEALPNRAILLDTLAMQEAKDSSEIENIITTHDELYAYEPNSAASPAAKEVQNYIAGLRVGFSDVQESGLIRLNTILRVQEAVEQNNAGLRKLPGTMLKNQHTGATVYEPPQDVRVIEQLMTELVKFIHADDELDPLLRMAIAHHQFESIHPFYDGNGRTGRILNLLILQREGLLDLPVLYLSRYITSTKNQYYRLLQSTRESHDWVEWCVYIVKGVAVTAKSEIKLIKNLRELMQSTKQRLRSELPKLYSQELLNNLFRYPYTKIEFVENDLGISRITAAKYLDALDANGFVQKKKIGRTNFYINAPLFNLLTRITLDDE</sequence>
<feature type="binding site" evidence="2">
    <location>
        <begin position="193"/>
        <end position="199"/>
    </location>
    <ligand>
        <name>ATP</name>
        <dbReference type="ChEBI" id="CHEBI:30616"/>
    </ligand>
</feature>
<dbReference type="GO" id="GO:0005524">
    <property type="term" value="F:ATP binding"/>
    <property type="evidence" value="ECO:0007669"/>
    <property type="project" value="UniProtKB-UniRule"/>
</dbReference>
<protein>
    <recommendedName>
        <fullName evidence="1">Protein adenylyltransferase</fullName>
        <ecNumber evidence="1">2.7.7.108</ecNumber>
    </recommendedName>
    <alternativeName>
        <fullName evidence="1">AMPylator</fullName>
    </alternativeName>
</protein>
<dbReference type="InterPro" id="IPR048770">
    <property type="entry name" value="SoFic-like_C"/>
</dbReference>